<dbReference type="SUPFAM" id="SSF49472">
    <property type="entry name" value="Transthyretin (synonym: prealbumin)"/>
    <property type="match status" value="1"/>
</dbReference>
<dbReference type="Pfam" id="PF00576">
    <property type="entry name" value="Transthyretin"/>
    <property type="match status" value="1"/>
</dbReference>
<accession>A0ABQ4HTE2</accession>
<dbReference type="InterPro" id="IPR023416">
    <property type="entry name" value="Transthyretin/HIU_hydrolase_d"/>
</dbReference>
<feature type="domain" description="Transthyretin/hydroxyisourate hydrolase" evidence="1">
    <location>
        <begin position="4"/>
        <end position="105"/>
    </location>
</feature>
<keyword evidence="3" id="KW-1185">Reference proteome</keyword>
<dbReference type="PANTHER" id="PTHR10395">
    <property type="entry name" value="URICASE AND TRANSTHYRETIN-RELATED"/>
    <property type="match status" value="1"/>
</dbReference>
<evidence type="ECO:0000313" key="2">
    <source>
        <dbReference type="EMBL" id="GIJ08912.1"/>
    </source>
</evidence>
<comment type="caution">
    <text evidence="2">The sequence shown here is derived from an EMBL/GenBank/DDBJ whole genome shotgun (WGS) entry which is preliminary data.</text>
</comment>
<dbReference type="Proteomes" id="UP000647017">
    <property type="component" value="Unassembled WGS sequence"/>
</dbReference>
<dbReference type="PANTHER" id="PTHR10395:SF7">
    <property type="entry name" value="5-HYDROXYISOURATE HYDROLASE"/>
    <property type="match status" value="1"/>
</dbReference>
<gene>
    <name evidence="2" type="ORF">Van01_21260</name>
</gene>
<proteinExistence type="predicted"/>
<protein>
    <recommendedName>
        <fullName evidence="1">Transthyretin/hydroxyisourate hydrolase domain-containing protein</fullName>
    </recommendedName>
</protein>
<evidence type="ECO:0000313" key="3">
    <source>
        <dbReference type="Proteomes" id="UP000647017"/>
    </source>
</evidence>
<dbReference type="RefSeq" id="WP_204005161.1">
    <property type="nucleotide sequence ID" value="NZ_BOOZ01000009.1"/>
</dbReference>
<evidence type="ECO:0000259" key="1">
    <source>
        <dbReference type="Pfam" id="PF00576"/>
    </source>
</evidence>
<name>A0ABQ4HTE2_9ACTN</name>
<dbReference type="InterPro" id="IPR036817">
    <property type="entry name" value="Transthyretin/HIU_hydrolase_sf"/>
</dbReference>
<dbReference type="Gene3D" id="2.60.40.180">
    <property type="entry name" value="Transthyretin/hydroxyisourate hydrolase domain"/>
    <property type="match status" value="1"/>
</dbReference>
<sequence>MAVSARALDGVLGRPAAGLRIRFERDDNGWRPIAWDETDSDGFVLVWPASGPRAGAYRLVLDCDHYFVGLGLIASYPAVVAVFRVADEVESYHLEVVLAPAAYSVCIAAY</sequence>
<organism evidence="2 3">
    <name type="scientific">Micromonospora andamanensis</name>
    <dbReference type="NCBI Taxonomy" id="1287068"/>
    <lineage>
        <taxon>Bacteria</taxon>
        <taxon>Bacillati</taxon>
        <taxon>Actinomycetota</taxon>
        <taxon>Actinomycetes</taxon>
        <taxon>Micromonosporales</taxon>
        <taxon>Micromonosporaceae</taxon>
        <taxon>Micromonospora</taxon>
    </lineage>
</organism>
<dbReference type="EMBL" id="BOOZ01000009">
    <property type="protein sequence ID" value="GIJ08912.1"/>
    <property type="molecule type" value="Genomic_DNA"/>
</dbReference>
<reference evidence="2 3" key="1">
    <citation type="submission" date="2021-01" db="EMBL/GenBank/DDBJ databases">
        <title>Whole genome shotgun sequence of Verrucosispora andamanensis NBRC 109075.</title>
        <authorList>
            <person name="Komaki H."/>
            <person name="Tamura T."/>
        </authorList>
    </citation>
    <scope>NUCLEOTIDE SEQUENCE [LARGE SCALE GENOMIC DNA]</scope>
    <source>
        <strain evidence="2 3">NBRC 109075</strain>
    </source>
</reference>